<evidence type="ECO:0000313" key="2">
    <source>
        <dbReference type="Proteomes" id="UP000724874"/>
    </source>
</evidence>
<dbReference type="Proteomes" id="UP000724874">
    <property type="component" value="Unassembled WGS sequence"/>
</dbReference>
<gene>
    <name evidence="1" type="ORF">CPB84DRAFT_1775557</name>
</gene>
<accession>A0A9P5NN95</accession>
<proteinExistence type="predicted"/>
<organism evidence="1 2">
    <name type="scientific">Gymnopilus junonius</name>
    <name type="common">Spectacular rustgill mushroom</name>
    <name type="synonym">Gymnopilus spectabilis subsp. junonius</name>
    <dbReference type="NCBI Taxonomy" id="109634"/>
    <lineage>
        <taxon>Eukaryota</taxon>
        <taxon>Fungi</taxon>
        <taxon>Dikarya</taxon>
        <taxon>Basidiomycota</taxon>
        <taxon>Agaricomycotina</taxon>
        <taxon>Agaricomycetes</taxon>
        <taxon>Agaricomycetidae</taxon>
        <taxon>Agaricales</taxon>
        <taxon>Agaricineae</taxon>
        <taxon>Hymenogastraceae</taxon>
        <taxon>Gymnopilus</taxon>
    </lineage>
</organism>
<sequence length="85" mass="9612">MQCMKTPGKMHCLKLVLTLFPIVPVFPIALAVFPVVLALRGRGNYGCLRNERVKENLKMHSSNHAIPYLALFKSHYTLFGNLGRE</sequence>
<reference evidence="1" key="1">
    <citation type="submission" date="2020-11" db="EMBL/GenBank/DDBJ databases">
        <authorList>
            <consortium name="DOE Joint Genome Institute"/>
            <person name="Ahrendt S."/>
            <person name="Riley R."/>
            <person name="Andreopoulos W."/>
            <person name="LaButti K."/>
            <person name="Pangilinan J."/>
            <person name="Ruiz-duenas F.J."/>
            <person name="Barrasa J.M."/>
            <person name="Sanchez-Garcia M."/>
            <person name="Camarero S."/>
            <person name="Miyauchi S."/>
            <person name="Serrano A."/>
            <person name="Linde D."/>
            <person name="Babiker R."/>
            <person name="Drula E."/>
            <person name="Ayuso-Fernandez I."/>
            <person name="Pacheco R."/>
            <person name="Padilla G."/>
            <person name="Ferreira P."/>
            <person name="Barriuso J."/>
            <person name="Kellner H."/>
            <person name="Castanera R."/>
            <person name="Alfaro M."/>
            <person name="Ramirez L."/>
            <person name="Pisabarro A.G."/>
            <person name="Kuo A."/>
            <person name="Tritt A."/>
            <person name="Lipzen A."/>
            <person name="He G."/>
            <person name="Yan M."/>
            <person name="Ng V."/>
            <person name="Cullen D."/>
            <person name="Martin F."/>
            <person name="Rosso M.-N."/>
            <person name="Henrissat B."/>
            <person name="Hibbett D."/>
            <person name="Martinez A.T."/>
            <person name="Grigoriev I.V."/>
        </authorList>
    </citation>
    <scope>NUCLEOTIDE SEQUENCE</scope>
    <source>
        <strain evidence="1">AH 44721</strain>
    </source>
</reference>
<dbReference type="AlphaFoldDB" id="A0A9P5NN95"/>
<protein>
    <submittedName>
        <fullName evidence="1">Uncharacterized protein</fullName>
    </submittedName>
</protein>
<dbReference type="EMBL" id="JADNYJ010000034">
    <property type="protein sequence ID" value="KAF8902822.1"/>
    <property type="molecule type" value="Genomic_DNA"/>
</dbReference>
<keyword evidence="2" id="KW-1185">Reference proteome</keyword>
<comment type="caution">
    <text evidence="1">The sequence shown here is derived from an EMBL/GenBank/DDBJ whole genome shotgun (WGS) entry which is preliminary data.</text>
</comment>
<name>A0A9P5NN95_GYMJU</name>
<evidence type="ECO:0000313" key="1">
    <source>
        <dbReference type="EMBL" id="KAF8902822.1"/>
    </source>
</evidence>